<evidence type="ECO:0000256" key="1">
    <source>
        <dbReference type="ARBA" id="ARBA00006961"/>
    </source>
</evidence>
<protein>
    <submittedName>
        <fullName evidence="2">Uncharacterized protein</fullName>
    </submittedName>
</protein>
<comment type="similarity">
    <text evidence="1">Belongs to the WrbA family.</text>
</comment>
<dbReference type="GO" id="GO:0003955">
    <property type="term" value="F:NAD(P)H dehydrogenase (quinone) activity"/>
    <property type="evidence" value="ECO:0007669"/>
    <property type="project" value="TreeGrafter"/>
</dbReference>
<proteinExistence type="inferred from homology"/>
<evidence type="ECO:0000313" key="3">
    <source>
        <dbReference type="Proteomes" id="UP000030686"/>
    </source>
</evidence>
<dbReference type="STRING" id="1365484.W6QR45"/>
<sequence length="138" mass="14882">MAPKITVVFKLAEAEKQGIESAGGQADIFQIAETLSEEILAKMHAPTKSSYPLARPNDILKYDAWKIFWDQTGSIWATGGCWGKYAGVFVSTSSPGGGQESTALSSMTTLAHHGFILCPSGLQARNFPPDQPPEGPRW</sequence>
<dbReference type="Proteomes" id="UP000030686">
    <property type="component" value="Unassembled WGS sequence"/>
</dbReference>
<dbReference type="GO" id="GO:0016020">
    <property type="term" value="C:membrane"/>
    <property type="evidence" value="ECO:0007669"/>
    <property type="project" value="TreeGrafter"/>
</dbReference>
<dbReference type="OrthoDB" id="504689at2759"/>
<dbReference type="InterPro" id="IPR029039">
    <property type="entry name" value="Flavoprotein-like_sf"/>
</dbReference>
<dbReference type="SUPFAM" id="SSF52218">
    <property type="entry name" value="Flavoproteins"/>
    <property type="match status" value="1"/>
</dbReference>
<dbReference type="AlphaFoldDB" id="W6QR45"/>
<name>W6QR45_PENRF</name>
<dbReference type="PANTHER" id="PTHR30546">
    <property type="entry name" value="FLAVODOXIN-RELATED PROTEIN WRBA-RELATED"/>
    <property type="match status" value="1"/>
</dbReference>
<evidence type="ECO:0000313" key="2">
    <source>
        <dbReference type="EMBL" id="CDM38441.1"/>
    </source>
</evidence>
<organism evidence="2 3">
    <name type="scientific">Penicillium roqueforti (strain FM164)</name>
    <dbReference type="NCBI Taxonomy" id="1365484"/>
    <lineage>
        <taxon>Eukaryota</taxon>
        <taxon>Fungi</taxon>
        <taxon>Dikarya</taxon>
        <taxon>Ascomycota</taxon>
        <taxon>Pezizomycotina</taxon>
        <taxon>Eurotiomycetes</taxon>
        <taxon>Eurotiomycetidae</taxon>
        <taxon>Eurotiales</taxon>
        <taxon>Aspergillaceae</taxon>
        <taxon>Penicillium</taxon>
    </lineage>
</organism>
<dbReference type="Gene3D" id="3.40.50.360">
    <property type="match status" value="2"/>
</dbReference>
<dbReference type="PANTHER" id="PTHR30546:SF23">
    <property type="entry name" value="FLAVOPROTEIN-LIKE PROTEIN YCP4-RELATED"/>
    <property type="match status" value="1"/>
</dbReference>
<dbReference type="EMBL" id="HG792026">
    <property type="protein sequence ID" value="CDM38441.1"/>
    <property type="molecule type" value="Genomic_DNA"/>
</dbReference>
<reference evidence="2" key="1">
    <citation type="journal article" date="2014" name="Nat. Commun.">
        <title>Multiple recent horizontal transfers of a large genomic region in cheese making fungi.</title>
        <authorList>
            <person name="Cheeseman K."/>
            <person name="Ropars J."/>
            <person name="Renault P."/>
            <person name="Dupont J."/>
            <person name="Gouzy J."/>
            <person name="Branca A."/>
            <person name="Abraham A.L."/>
            <person name="Ceppi M."/>
            <person name="Conseiller E."/>
            <person name="Debuchy R."/>
            <person name="Malagnac F."/>
            <person name="Goarin A."/>
            <person name="Silar P."/>
            <person name="Lacoste S."/>
            <person name="Sallet E."/>
            <person name="Bensimon A."/>
            <person name="Giraud T."/>
            <person name="Brygoo Y."/>
        </authorList>
    </citation>
    <scope>NUCLEOTIDE SEQUENCE [LARGE SCALE GENOMIC DNA]</scope>
    <source>
        <strain evidence="2">FM164</strain>
    </source>
</reference>
<gene>
    <name evidence="2" type="ORF">PROQFM164_S12g000050</name>
</gene>
<accession>W6QR45</accession>
<keyword evidence="3" id="KW-1185">Reference proteome</keyword>